<dbReference type="Proteomes" id="UP001436297">
    <property type="component" value="Chromosome"/>
</dbReference>
<sequence>MKTKKRYIIIIILSFILFLIGGAWTLYKSYHEQQIREKFSSTLGMYPIKNLEDLYDKEGHRDENFDKDDKGQWILSSSFVHENRSALTAEGMTLYLDRNTKKAHGFYFIDNIYEDEKGAPTSHEKKYPVKLKNNKIILTKKVNDTKLKDKIESFKFFSQYAIYKDLSSYTNGNFSYNPNVPIYTVEYQLSNEDYNVKQLREKYNIPTKKAPKLELQSTGNSTGTALSYKREEFIFNRKEYQNLGFTNNLNFKPTR</sequence>
<dbReference type="InterPro" id="IPR038641">
    <property type="entry name" value="Csa_sf"/>
</dbReference>
<organism evidence="3 4">
    <name type="scientific">Staphylococcus hsinchuensis</name>
    <dbReference type="NCBI Taxonomy" id="3051183"/>
    <lineage>
        <taxon>Bacteria</taxon>
        <taxon>Bacillati</taxon>
        <taxon>Bacillota</taxon>
        <taxon>Bacilli</taxon>
        <taxon>Bacillales</taxon>
        <taxon>Staphylococcaceae</taxon>
        <taxon>Staphylococcus</taxon>
    </lineage>
</organism>
<evidence type="ECO:0000313" key="3">
    <source>
        <dbReference type="EMBL" id="XAF71098.1"/>
    </source>
</evidence>
<dbReference type="InterPro" id="IPR007595">
    <property type="entry name" value="Csa"/>
</dbReference>
<comment type="similarity">
    <text evidence="1">Belongs to the staphylococcal tandem lipoprotein family.</text>
</comment>
<dbReference type="RefSeq" id="WP_251521749.1">
    <property type="nucleotide sequence ID" value="NZ_CP128355.1"/>
</dbReference>
<gene>
    <name evidence="3" type="ORF">QQM35_02980</name>
</gene>
<evidence type="ECO:0000256" key="2">
    <source>
        <dbReference type="SAM" id="Phobius"/>
    </source>
</evidence>
<protein>
    <submittedName>
        <fullName evidence="3">Tandem-type lipoprotein</fullName>
    </submittedName>
</protein>
<feature type="transmembrane region" description="Helical" evidence="2">
    <location>
        <begin position="7"/>
        <end position="27"/>
    </location>
</feature>
<evidence type="ECO:0000313" key="4">
    <source>
        <dbReference type="Proteomes" id="UP001436297"/>
    </source>
</evidence>
<dbReference type="Gene3D" id="2.50.20.40">
    <property type="match status" value="1"/>
</dbReference>
<keyword evidence="2" id="KW-1133">Transmembrane helix</keyword>
<keyword evidence="2" id="KW-0812">Transmembrane</keyword>
<keyword evidence="2" id="KW-0472">Membrane</keyword>
<dbReference type="EMBL" id="CP128355">
    <property type="protein sequence ID" value="XAF71098.1"/>
    <property type="molecule type" value="Genomic_DNA"/>
</dbReference>
<proteinExistence type="inferred from homology"/>
<dbReference type="NCBIfam" id="TIGR01742">
    <property type="entry name" value="SA_tandem_lipo"/>
    <property type="match status" value="1"/>
</dbReference>
<evidence type="ECO:0000256" key="1">
    <source>
        <dbReference type="ARBA" id="ARBA00009715"/>
    </source>
</evidence>
<keyword evidence="4" id="KW-1185">Reference proteome</keyword>
<name>A0ABZ3EF51_9STAP</name>
<accession>A0ABZ3EF51</accession>
<dbReference type="Pfam" id="PF04507">
    <property type="entry name" value="DUF576"/>
    <property type="match status" value="1"/>
</dbReference>
<reference evidence="3 4" key="1">
    <citation type="journal article" date="2024" name="Pathogens">
        <title>Staphylococcus hsinchuensis sp. nov., Isolated from Soymilk.</title>
        <authorList>
            <person name="Wang Y.T."/>
            <person name="Lin Y.C."/>
            <person name="Hsieh Y.H."/>
            <person name="Lin Y.T."/>
            <person name="Hamada M."/>
            <person name="Chen C.C."/>
            <person name="Liou J.S."/>
            <person name="Lee A.Y."/>
            <person name="Zhang W.L."/>
            <person name="Chen Y.T."/>
            <person name="Huang C.H."/>
        </authorList>
    </citation>
    <scope>NUCLEOTIDE SEQUENCE [LARGE SCALE GENOMIC DNA]</scope>
    <source>
        <strain evidence="3 4">H164</strain>
    </source>
</reference>
<keyword evidence="3" id="KW-0449">Lipoprotein</keyword>